<feature type="region of interest" description="Disordered" evidence="1">
    <location>
        <begin position="1"/>
        <end position="27"/>
    </location>
</feature>
<protein>
    <recommendedName>
        <fullName evidence="4">Prolyl 4-hydroxylase alpha subunit Fe(2+) 2OG dioxygenase domain-containing protein</fullName>
    </recommendedName>
</protein>
<proteinExistence type="predicted"/>
<organism evidence="2 3">
    <name type="scientific">Marasmius tenuissimus</name>
    <dbReference type="NCBI Taxonomy" id="585030"/>
    <lineage>
        <taxon>Eukaryota</taxon>
        <taxon>Fungi</taxon>
        <taxon>Dikarya</taxon>
        <taxon>Basidiomycota</taxon>
        <taxon>Agaricomycotina</taxon>
        <taxon>Agaricomycetes</taxon>
        <taxon>Agaricomycetidae</taxon>
        <taxon>Agaricales</taxon>
        <taxon>Marasmiineae</taxon>
        <taxon>Marasmiaceae</taxon>
        <taxon>Marasmius</taxon>
    </lineage>
</organism>
<dbReference type="Proteomes" id="UP001437256">
    <property type="component" value="Unassembled WGS sequence"/>
</dbReference>
<sequence length="231" mass="26080">MKQQRSDSSFLDKPESSPDKEMRHKWYRSRTSSTYTGEVARWHFKSHQDTPESSLVGTFLLEIGFYKEDGKYEKPYHRESDEEIDVGNFCIGGIRRTAKSGQWVAFHPDIPHSVERLGSGSRAVIGFKIFSVEDIKGSFGAVLERQYSMRANPRNLVGSDAVLPSAAKQLPGMRGVEIVLVIIYEKKTTSSREREYDDKGAESNVEATAWHPFTAFHVTSLSATPCNQRPT</sequence>
<evidence type="ECO:0000313" key="2">
    <source>
        <dbReference type="EMBL" id="KAL0057752.1"/>
    </source>
</evidence>
<evidence type="ECO:0008006" key="4">
    <source>
        <dbReference type="Google" id="ProtNLM"/>
    </source>
</evidence>
<evidence type="ECO:0000256" key="1">
    <source>
        <dbReference type="SAM" id="MobiDB-lite"/>
    </source>
</evidence>
<accession>A0ABR2Z7U6</accession>
<evidence type="ECO:0000313" key="3">
    <source>
        <dbReference type="Proteomes" id="UP001437256"/>
    </source>
</evidence>
<feature type="compositionally biased region" description="Basic and acidic residues" evidence="1">
    <location>
        <begin position="10"/>
        <end position="24"/>
    </location>
</feature>
<gene>
    <name evidence="2" type="ORF">AAF712_015599</name>
</gene>
<dbReference type="EMBL" id="JBBXMP010000444">
    <property type="protein sequence ID" value="KAL0057752.1"/>
    <property type="molecule type" value="Genomic_DNA"/>
</dbReference>
<name>A0ABR2Z7U6_9AGAR</name>
<comment type="caution">
    <text evidence="2">The sequence shown here is derived from an EMBL/GenBank/DDBJ whole genome shotgun (WGS) entry which is preliminary data.</text>
</comment>
<reference evidence="2 3" key="1">
    <citation type="submission" date="2024-05" db="EMBL/GenBank/DDBJ databases">
        <title>A draft genome resource for the thread blight pathogen Marasmius tenuissimus strain MS-2.</title>
        <authorList>
            <person name="Yulfo-Soto G.E."/>
            <person name="Baruah I.K."/>
            <person name="Amoako-Attah I."/>
            <person name="Bukari Y."/>
            <person name="Meinhardt L.W."/>
            <person name="Bailey B.A."/>
            <person name="Cohen S.P."/>
        </authorList>
    </citation>
    <scope>NUCLEOTIDE SEQUENCE [LARGE SCALE GENOMIC DNA]</scope>
    <source>
        <strain evidence="2 3">MS-2</strain>
    </source>
</reference>
<keyword evidence="3" id="KW-1185">Reference proteome</keyword>